<name>A0ABV0CXL2_9SPHN</name>
<evidence type="ECO:0000256" key="8">
    <source>
        <dbReference type="ARBA" id="ARBA00031484"/>
    </source>
</evidence>
<evidence type="ECO:0000256" key="7">
    <source>
        <dbReference type="ARBA" id="ARBA00030642"/>
    </source>
</evidence>
<dbReference type="SUPFAM" id="SSF109998">
    <property type="entry name" value="Triger factor/SurA peptide-binding domain-like"/>
    <property type="match status" value="1"/>
</dbReference>
<dbReference type="PANTHER" id="PTHR47637:SF1">
    <property type="entry name" value="CHAPERONE SURA"/>
    <property type="match status" value="1"/>
</dbReference>
<dbReference type="Pfam" id="PF09312">
    <property type="entry name" value="SurA_N"/>
    <property type="match status" value="1"/>
</dbReference>
<keyword evidence="6 9" id="KW-0413">Isomerase</keyword>
<dbReference type="InterPro" id="IPR050280">
    <property type="entry name" value="OMP_Chaperone_SurA"/>
</dbReference>
<evidence type="ECO:0000256" key="4">
    <source>
        <dbReference type="ARBA" id="ARBA00023110"/>
    </source>
</evidence>
<comment type="caution">
    <text evidence="12">The sequence shown here is derived from an EMBL/GenBank/DDBJ whole genome shotgun (WGS) entry which is preliminary data.</text>
</comment>
<sequence>MIAFARKLVNITAASALLLSGSTGAFAQAANPRAIAPQSDAFNIPDDISFLSQSDPNVRRATARVNGNIITGTDVDQRVALILAANEGVDMPEDELQRLRLQVLRNLIDETLQVQEAAALDMAVTPDEVDEAYARFAQQGRNMTVEELAQYLESIGSSPRTIKRQIQGELAWDRLLRRNVAPFVNVSEAEVSELFERMQESRGSTEYRLGEIFLQSTPANRDAVAANAQQIVQQLREGGSFQAYARQYSQATTAAVGGDLGWIQVEQLQNPQLEGIVGEMLPGQLVGPVEIPGGLWIGLLIDRRQIGMPDPRDAVLSLKQISISFAPGTTQAEAERHGNEFVAAIDSMNGCGDANAKAAAVGADVVDNDEIAARALPEALQNVLLGLNIGQATPPFGDLEEGIRVLMLCGRDDPPSAAGPDMRQLMAQMEDDRINKRAQRYLRDLRRDAVIEYN</sequence>
<evidence type="ECO:0000259" key="11">
    <source>
        <dbReference type="PROSITE" id="PS50198"/>
    </source>
</evidence>
<keyword evidence="4 9" id="KW-0697">Rotamase</keyword>
<dbReference type="GO" id="GO:0003755">
    <property type="term" value="F:peptidyl-prolyl cis-trans isomerase activity"/>
    <property type="evidence" value="ECO:0007669"/>
    <property type="project" value="UniProtKB-EC"/>
</dbReference>
<keyword evidence="3" id="KW-0574">Periplasm</keyword>
<organism evidence="12 13">
    <name type="scientific">Aurantiacibacter flavus</name>
    <dbReference type="NCBI Taxonomy" id="3145232"/>
    <lineage>
        <taxon>Bacteria</taxon>
        <taxon>Pseudomonadati</taxon>
        <taxon>Pseudomonadota</taxon>
        <taxon>Alphaproteobacteria</taxon>
        <taxon>Sphingomonadales</taxon>
        <taxon>Erythrobacteraceae</taxon>
        <taxon>Aurantiacibacter</taxon>
    </lineage>
</organism>
<keyword evidence="13" id="KW-1185">Reference proteome</keyword>
<dbReference type="InterPro" id="IPR000297">
    <property type="entry name" value="PPIase_PpiC"/>
</dbReference>
<feature type="domain" description="PpiC" evidence="11">
    <location>
        <begin position="204"/>
        <end position="302"/>
    </location>
</feature>
<evidence type="ECO:0000313" key="13">
    <source>
        <dbReference type="Proteomes" id="UP001484535"/>
    </source>
</evidence>
<dbReference type="SUPFAM" id="SSF54534">
    <property type="entry name" value="FKBP-like"/>
    <property type="match status" value="2"/>
</dbReference>
<keyword evidence="5" id="KW-0143">Chaperone</keyword>
<evidence type="ECO:0000256" key="2">
    <source>
        <dbReference type="ARBA" id="ARBA00022729"/>
    </source>
</evidence>
<dbReference type="Gene3D" id="1.10.4030.10">
    <property type="entry name" value="Porin chaperone SurA, peptide-binding domain"/>
    <property type="match status" value="1"/>
</dbReference>
<keyword evidence="2 10" id="KW-0732">Signal</keyword>
<dbReference type="Proteomes" id="UP001484535">
    <property type="component" value="Unassembled WGS sequence"/>
</dbReference>
<dbReference type="Pfam" id="PF00639">
    <property type="entry name" value="Rotamase"/>
    <property type="match status" value="1"/>
</dbReference>
<evidence type="ECO:0000256" key="5">
    <source>
        <dbReference type="ARBA" id="ARBA00023186"/>
    </source>
</evidence>
<dbReference type="RefSeq" id="WP_346784315.1">
    <property type="nucleotide sequence ID" value="NZ_JBDLBR010000002.1"/>
</dbReference>
<proteinExistence type="predicted"/>
<dbReference type="EMBL" id="JBDLBR010000002">
    <property type="protein sequence ID" value="MEN7536866.1"/>
    <property type="molecule type" value="Genomic_DNA"/>
</dbReference>
<dbReference type="InterPro" id="IPR015391">
    <property type="entry name" value="SurA_N"/>
</dbReference>
<accession>A0ABV0CXL2</accession>
<evidence type="ECO:0000256" key="10">
    <source>
        <dbReference type="SAM" id="SignalP"/>
    </source>
</evidence>
<evidence type="ECO:0000256" key="3">
    <source>
        <dbReference type="ARBA" id="ARBA00022764"/>
    </source>
</evidence>
<feature type="chain" id="PRO_5046631678" description="Parvulin-like PPIase" evidence="10">
    <location>
        <begin position="28"/>
        <end position="454"/>
    </location>
</feature>
<feature type="signal peptide" evidence="10">
    <location>
        <begin position="1"/>
        <end position="27"/>
    </location>
</feature>
<dbReference type="PANTHER" id="PTHR47637">
    <property type="entry name" value="CHAPERONE SURA"/>
    <property type="match status" value="1"/>
</dbReference>
<dbReference type="InterPro" id="IPR046357">
    <property type="entry name" value="PPIase_dom_sf"/>
</dbReference>
<evidence type="ECO:0000313" key="12">
    <source>
        <dbReference type="EMBL" id="MEN7536866.1"/>
    </source>
</evidence>
<gene>
    <name evidence="12" type="ORF">ABDJ38_06745</name>
</gene>
<dbReference type="Gene3D" id="3.10.50.40">
    <property type="match status" value="1"/>
</dbReference>
<reference evidence="12 13" key="1">
    <citation type="submission" date="2024-05" db="EMBL/GenBank/DDBJ databases">
        <authorList>
            <person name="Park S."/>
        </authorList>
    </citation>
    <scope>NUCLEOTIDE SEQUENCE [LARGE SCALE GENOMIC DNA]</scope>
    <source>
        <strain evidence="12 13">DGU5</strain>
    </source>
</reference>
<evidence type="ECO:0000256" key="9">
    <source>
        <dbReference type="PROSITE-ProRule" id="PRU00278"/>
    </source>
</evidence>
<protein>
    <recommendedName>
        <fullName evidence="1">Parvulin-like PPIase</fullName>
    </recommendedName>
    <alternativeName>
        <fullName evidence="7">Peptidyl-prolyl cis-trans isomerase plp</fullName>
    </alternativeName>
    <alternativeName>
        <fullName evidence="8">Rotamase plp</fullName>
    </alternativeName>
</protein>
<dbReference type="PROSITE" id="PS50198">
    <property type="entry name" value="PPIC_PPIASE_2"/>
    <property type="match status" value="1"/>
</dbReference>
<evidence type="ECO:0000256" key="1">
    <source>
        <dbReference type="ARBA" id="ARBA00018370"/>
    </source>
</evidence>
<dbReference type="InterPro" id="IPR027304">
    <property type="entry name" value="Trigger_fact/SurA_dom_sf"/>
</dbReference>
<evidence type="ECO:0000256" key="6">
    <source>
        <dbReference type="ARBA" id="ARBA00023235"/>
    </source>
</evidence>